<dbReference type="RefSeq" id="WP_164279674.1">
    <property type="nucleotide sequence ID" value="NZ_JAAGMQ010001256.1"/>
</dbReference>
<evidence type="ECO:0000259" key="8">
    <source>
        <dbReference type="Pfam" id="PF02771"/>
    </source>
</evidence>
<keyword evidence="5" id="KW-0560">Oxidoreductase</keyword>
<proteinExistence type="inferred from homology"/>
<feature type="domain" description="Acyl-CoA dehydrogenase/oxidase N-terminal" evidence="8">
    <location>
        <begin position="27"/>
        <end position="113"/>
    </location>
</feature>
<feature type="domain" description="Acyl-CoA dehydrogenase/oxidase C-terminal" evidence="6">
    <location>
        <begin position="265"/>
        <end position="389"/>
    </location>
</feature>
<dbReference type="InterPro" id="IPR006091">
    <property type="entry name" value="Acyl-CoA_Oxase/DH_mid-dom"/>
</dbReference>
<organism evidence="9 10">
    <name type="scientific">Streptomyces rubrogriseus</name>
    <dbReference type="NCBI Taxonomy" id="194673"/>
    <lineage>
        <taxon>Bacteria</taxon>
        <taxon>Bacillati</taxon>
        <taxon>Actinomycetota</taxon>
        <taxon>Actinomycetes</taxon>
        <taxon>Kitasatosporales</taxon>
        <taxon>Streptomycetaceae</taxon>
        <taxon>Streptomyces</taxon>
        <taxon>Streptomyces violaceoruber group</taxon>
    </lineage>
</organism>
<protein>
    <submittedName>
        <fullName evidence="9">Acyl-CoA dehydrogenase</fullName>
    </submittedName>
</protein>
<dbReference type="SUPFAM" id="SSF47203">
    <property type="entry name" value="Acyl-CoA dehydrogenase C-terminal domain-like"/>
    <property type="match status" value="1"/>
</dbReference>
<dbReference type="InterPro" id="IPR046373">
    <property type="entry name" value="Acyl-CoA_Oxase/DH_mid-dom_sf"/>
</dbReference>
<dbReference type="GO" id="GO:0003995">
    <property type="term" value="F:acyl-CoA dehydrogenase activity"/>
    <property type="evidence" value="ECO:0007669"/>
    <property type="project" value="TreeGrafter"/>
</dbReference>
<evidence type="ECO:0000313" key="10">
    <source>
        <dbReference type="Proteomes" id="UP000475666"/>
    </source>
</evidence>
<evidence type="ECO:0000256" key="5">
    <source>
        <dbReference type="RuleBase" id="RU362125"/>
    </source>
</evidence>
<dbReference type="InterPro" id="IPR037069">
    <property type="entry name" value="AcylCoA_DH/ox_N_sf"/>
</dbReference>
<gene>
    <name evidence="9" type="ORF">G3I66_42650</name>
</gene>
<dbReference type="Gene3D" id="2.40.110.10">
    <property type="entry name" value="Butyryl-CoA Dehydrogenase, subunit A, domain 2"/>
    <property type="match status" value="1"/>
</dbReference>
<feature type="domain" description="Acyl-CoA oxidase/dehydrogenase middle" evidence="7">
    <location>
        <begin position="136"/>
        <end position="231"/>
    </location>
</feature>
<reference evidence="9 10" key="1">
    <citation type="submission" date="2020-01" db="EMBL/GenBank/DDBJ databases">
        <title>Insect and environment-associated Actinomycetes.</title>
        <authorList>
            <person name="Currrie C."/>
            <person name="Chevrette M."/>
            <person name="Carlson C."/>
            <person name="Stubbendieck R."/>
            <person name="Wendt-Pienkowski E."/>
        </authorList>
    </citation>
    <scope>NUCLEOTIDE SEQUENCE [LARGE SCALE GENOMIC DNA]</scope>
    <source>
        <strain evidence="9 10">SID7739</strain>
    </source>
</reference>
<dbReference type="PANTHER" id="PTHR43884:SF12">
    <property type="entry name" value="ISOVALERYL-COA DEHYDROGENASE, MITOCHONDRIAL-RELATED"/>
    <property type="match status" value="1"/>
</dbReference>
<comment type="similarity">
    <text evidence="2 5">Belongs to the acyl-CoA dehydrogenase family.</text>
</comment>
<dbReference type="InterPro" id="IPR013786">
    <property type="entry name" value="AcylCoA_DH/ox_N"/>
</dbReference>
<dbReference type="CDD" id="cd00567">
    <property type="entry name" value="ACAD"/>
    <property type="match status" value="1"/>
</dbReference>
<dbReference type="InterPro" id="IPR009075">
    <property type="entry name" value="AcylCo_DH/oxidase_C"/>
</dbReference>
<dbReference type="EMBL" id="JAAGMQ010001256">
    <property type="protein sequence ID" value="NEC39781.1"/>
    <property type="molecule type" value="Genomic_DNA"/>
</dbReference>
<dbReference type="PANTHER" id="PTHR43884">
    <property type="entry name" value="ACYL-COA DEHYDROGENASE"/>
    <property type="match status" value="1"/>
</dbReference>
<dbReference type="GO" id="GO:0050660">
    <property type="term" value="F:flavin adenine dinucleotide binding"/>
    <property type="evidence" value="ECO:0007669"/>
    <property type="project" value="InterPro"/>
</dbReference>
<evidence type="ECO:0000259" key="7">
    <source>
        <dbReference type="Pfam" id="PF02770"/>
    </source>
</evidence>
<dbReference type="Pfam" id="PF02771">
    <property type="entry name" value="Acyl-CoA_dh_N"/>
    <property type="match status" value="1"/>
</dbReference>
<comment type="caution">
    <text evidence="9">The sequence shown here is derived from an EMBL/GenBank/DDBJ whole genome shotgun (WGS) entry which is preliminary data.</text>
</comment>
<dbReference type="Gene3D" id="1.20.140.10">
    <property type="entry name" value="Butyryl-CoA Dehydrogenase, subunit A, domain 3"/>
    <property type="match status" value="1"/>
</dbReference>
<keyword evidence="3 5" id="KW-0285">Flavoprotein</keyword>
<evidence type="ECO:0000256" key="3">
    <source>
        <dbReference type="ARBA" id="ARBA00022630"/>
    </source>
</evidence>
<dbReference type="Proteomes" id="UP000475666">
    <property type="component" value="Unassembled WGS sequence"/>
</dbReference>
<keyword evidence="4 5" id="KW-0274">FAD</keyword>
<evidence type="ECO:0000256" key="1">
    <source>
        <dbReference type="ARBA" id="ARBA00001974"/>
    </source>
</evidence>
<accession>A0A6G3TUX0</accession>
<evidence type="ECO:0000256" key="4">
    <source>
        <dbReference type="ARBA" id="ARBA00022827"/>
    </source>
</evidence>
<dbReference type="SUPFAM" id="SSF56645">
    <property type="entry name" value="Acyl-CoA dehydrogenase NM domain-like"/>
    <property type="match status" value="1"/>
</dbReference>
<comment type="cofactor">
    <cofactor evidence="1 5">
        <name>FAD</name>
        <dbReference type="ChEBI" id="CHEBI:57692"/>
    </cofactor>
</comment>
<name>A0A6G3TUX0_9ACTN</name>
<dbReference type="InterPro" id="IPR009100">
    <property type="entry name" value="AcylCoA_DH/oxidase_NM_dom_sf"/>
</dbReference>
<evidence type="ECO:0000313" key="9">
    <source>
        <dbReference type="EMBL" id="NEC39781.1"/>
    </source>
</evidence>
<dbReference type="InterPro" id="IPR036250">
    <property type="entry name" value="AcylCo_DH-like_C"/>
</dbReference>
<evidence type="ECO:0000256" key="2">
    <source>
        <dbReference type="ARBA" id="ARBA00009347"/>
    </source>
</evidence>
<dbReference type="Pfam" id="PF02770">
    <property type="entry name" value="Acyl-CoA_dh_M"/>
    <property type="match status" value="1"/>
</dbReference>
<sequence length="540" mass="58054">MESGRLDWNTLLPFPVPDAASGTVADALIKEITESVAAEVDPERTDATGQLPDGLVDRLRDDGWFRLRNASALGGHELSDYDAFRLVERVCAVSQPVGQTLAIQNAVGAAALLAALPDGPLRAKVERRIAAGTVSAFAGTEPEGANNAWPGTTAVPTADGSAYLLSGEKVFTGNGDIADLLAVLATVPEDGHRRVGVFFVDTTDPGFRVRSRLEFMGSRGLHNAALTLDGVRVPREDALLGEPDAPRFPAPVGAIALLSALFFNAAPALAIARQCQEWSSAFVARRAINGRPLGEYDQIQRILATTAAEVFAMDTVVRWSLLDSGLTDRWFERSVTKNLCTVTAWRIVDRTMSLLGGEGFETARSKQRRGAEPLPLERLFRDARGLRVSGNIDFLLDIQSARLLLAGRYAAGGAGAADDVPEPARPTGLDPANEAHLRAAEQGLRRFERVCRRLIAEHPRPDALFGRQETLRLLGRISAELFSMCAVLARVASDTDDGAQGLTDVHCTAVRHRLAGLWRRLTATGEPDYAAVSRSPAAHH</sequence>
<dbReference type="Gene3D" id="1.10.540.10">
    <property type="entry name" value="Acyl-CoA dehydrogenase/oxidase, N-terminal domain"/>
    <property type="match status" value="1"/>
</dbReference>
<dbReference type="Pfam" id="PF00441">
    <property type="entry name" value="Acyl-CoA_dh_1"/>
    <property type="match status" value="1"/>
</dbReference>
<evidence type="ECO:0000259" key="6">
    <source>
        <dbReference type="Pfam" id="PF00441"/>
    </source>
</evidence>
<dbReference type="AlphaFoldDB" id="A0A6G3TUX0"/>